<gene>
    <name evidence="1" type="ORF">BO78DRAFT_417109</name>
</gene>
<dbReference type="VEuPathDB" id="FungiDB:BO78DRAFT_417109"/>
<dbReference type="AlphaFoldDB" id="A0A319EEX0"/>
<reference evidence="1 2" key="1">
    <citation type="submission" date="2018-02" db="EMBL/GenBank/DDBJ databases">
        <title>The genomes of Aspergillus section Nigri reveals drivers in fungal speciation.</title>
        <authorList>
            <consortium name="DOE Joint Genome Institute"/>
            <person name="Vesth T.C."/>
            <person name="Nybo J."/>
            <person name="Theobald S."/>
            <person name="Brandl J."/>
            <person name="Frisvad J.C."/>
            <person name="Nielsen K.F."/>
            <person name="Lyhne E.K."/>
            <person name="Kogle M.E."/>
            <person name="Kuo A."/>
            <person name="Riley R."/>
            <person name="Clum A."/>
            <person name="Nolan M."/>
            <person name="Lipzen A."/>
            <person name="Salamov A."/>
            <person name="Henrissat B."/>
            <person name="Wiebenga A."/>
            <person name="De vries R.P."/>
            <person name="Grigoriev I.V."/>
            <person name="Mortensen U.H."/>
            <person name="Andersen M.R."/>
            <person name="Baker S.E."/>
        </authorList>
    </citation>
    <scope>NUCLEOTIDE SEQUENCE [LARGE SCALE GENOMIC DNA]</scope>
    <source>
        <strain evidence="1 2">CBS 121057</strain>
    </source>
</reference>
<keyword evidence="2" id="KW-1185">Reference proteome</keyword>
<name>A0A319EEX0_ASPSB</name>
<accession>A0A319EEX0</accession>
<proteinExistence type="predicted"/>
<organism evidence="1 2">
    <name type="scientific">Aspergillus sclerotiicarbonarius (strain CBS 121057 / IBT 28362)</name>
    <dbReference type="NCBI Taxonomy" id="1448318"/>
    <lineage>
        <taxon>Eukaryota</taxon>
        <taxon>Fungi</taxon>
        <taxon>Dikarya</taxon>
        <taxon>Ascomycota</taxon>
        <taxon>Pezizomycotina</taxon>
        <taxon>Eurotiomycetes</taxon>
        <taxon>Eurotiomycetidae</taxon>
        <taxon>Eurotiales</taxon>
        <taxon>Aspergillaceae</taxon>
        <taxon>Aspergillus</taxon>
        <taxon>Aspergillus subgen. Circumdati</taxon>
    </lineage>
</organism>
<dbReference type="EMBL" id="KZ826337">
    <property type="protein sequence ID" value="PYI08090.1"/>
    <property type="molecule type" value="Genomic_DNA"/>
</dbReference>
<dbReference type="Proteomes" id="UP000248423">
    <property type="component" value="Unassembled WGS sequence"/>
</dbReference>
<sequence>MESDPRKHRFLRHEGPWSLPIPVNAVGGLQKSYQASILTISKGPDGVGYRETSDRVLGRPNLYFCCQCGDGPKLYQNQPQCRVCHHIACSSCKPAK</sequence>
<protein>
    <submittedName>
        <fullName evidence="1">Uncharacterized protein</fullName>
    </submittedName>
</protein>
<evidence type="ECO:0000313" key="2">
    <source>
        <dbReference type="Proteomes" id="UP000248423"/>
    </source>
</evidence>
<evidence type="ECO:0000313" key="1">
    <source>
        <dbReference type="EMBL" id="PYI08090.1"/>
    </source>
</evidence>
<dbReference type="OrthoDB" id="4177029at2759"/>